<gene>
    <name evidence="1" type="ORF">MSG28_015214</name>
</gene>
<keyword evidence="2" id="KW-1185">Reference proteome</keyword>
<evidence type="ECO:0000313" key="1">
    <source>
        <dbReference type="EMBL" id="KAI8441680.1"/>
    </source>
</evidence>
<reference evidence="1 2" key="1">
    <citation type="journal article" date="2022" name="Genome Biol. Evol.">
        <title>The Spruce Budworm Genome: Reconstructing the Evolutionary History of Antifreeze Proteins.</title>
        <authorList>
            <person name="Beliveau C."/>
            <person name="Gagne P."/>
            <person name="Picq S."/>
            <person name="Vernygora O."/>
            <person name="Keeling C.I."/>
            <person name="Pinkney K."/>
            <person name="Doucet D."/>
            <person name="Wen F."/>
            <person name="Johnston J.S."/>
            <person name="Maaroufi H."/>
            <person name="Boyle B."/>
            <person name="Laroche J."/>
            <person name="Dewar K."/>
            <person name="Juretic N."/>
            <person name="Blackburn G."/>
            <person name="Nisole A."/>
            <person name="Brunet B."/>
            <person name="Brandao M."/>
            <person name="Lumley L."/>
            <person name="Duan J."/>
            <person name="Quan G."/>
            <person name="Lucarotti C.J."/>
            <person name="Roe A.D."/>
            <person name="Sperling F.A.H."/>
            <person name="Levesque R.C."/>
            <person name="Cusson M."/>
        </authorList>
    </citation>
    <scope>NUCLEOTIDE SEQUENCE [LARGE SCALE GENOMIC DNA]</scope>
    <source>
        <strain evidence="1">Glfc:IPQL:Cfum</strain>
    </source>
</reference>
<name>A0ACC0KZI3_CHOFU</name>
<organism evidence="1 2">
    <name type="scientific">Choristoneura fumiferana</name>
    <name type="common">Spruce budworm moth</name>
    <name type="synonym">Archips fumiferana</name>
    <dbReference type="NCBI Taxonomy" id="7141"/>
    <lineage>
        <taxon>Eukaryota</taxon>
        <taxon>Metazoa</taxon>
        <taxon>Ecdysozoa</taxon>
        <taxon>Arthropoda</taxon>
        <taxon>Hexapoda</taxon>
        <taxon>Insecta</taxon>
        <taxon>Pterygota</taxon>
        <taxon>Neoptera</taxon>
        <taxon>Endopterygota</taxon>
        <taxon>Lepidoptera</taxon>
        <taxon>Glossata</taxon>
        <taxon>Ditrysia</taxon>
        <taxon>Tortricoidea</taxon>
        <taxon>Tortricidae</taxon>
        <taxon>Tortricinae</taxon>
        <taxon>Choristoneura</taxon>
    </lineage>
</organism>
<accession>A0ACC0KZI3</accession>
<proteinExistence type="predicted"/>
<evidence type="ECO:0000313" key="2">
    <source>
        <dbReference type="Proteomes" id="UP001064048"/>
    </source>
</evidence>
<sequence>MASSPTKMQILTIYKTLLRESQNFTNYNFRSYALRRIRDAFKENKTLSDPKQIKKEYLYAKENLAIIRRQVAVGDMYQTEKLVIENMR</sequence>
<dbReference type="Proteomes" id="UP001064048">
    <property type="component" value="Chromosome 27"/>
</dbReference>
<dbReference type="EMBL" id="CM046127">
    <property type="protein sequence ID" value="KAI8441680.1"/>
    <property type="molecule type" value="Genomic_DNA"/>
</dbReference>
<protein>
    <submittedName>
        <fullName evidence="1">Uncharacterized protein</fullName>
    </submittedName>
</protein>
<comment type="caution">
    <text evidence="1">The sequence shown here is derived from an EMBL/GenBank/DDBJ whole genome shotgun (WGS) entry which is preliminary data.</text>
</comment>